<dbReference type="InterPro" id="IPR050909">
    <property type="entry name" value="Bact_Autotransporter_VF"/>
</dbReference>
<organism evidence="3 4">
    <name type="scientific">Yersinia frederiksenii</name>
    <dbReference type="NCBI Taxonomy" id="29484"/>
    <lineage>
        <taxon>Bacteria</taxon>
        <taxon>Pseudomonadati</taxon>
        <taxon>Pseudomonadota</taxon>
        <taxon>Gammaproteobacteria</taxon>
        <taxon>Enterobacterales</taxon>
        <taxon>Yersiniaceae</taxon>
        <taxon>Yersinia</taxon>
    </lineage>
</organism>
<dbReference type="InterPro" id="IPR005546">
    <property type="entry name" value="Autotransporte_beta"/>
</dbReference>
<proteinExistence type="predicted"/>
<evidence type="ECO:0000256" key="1">
    <source>
        <dbReference type="SAM" id="SignalP"/>
    </source>
</evidence>
<sequence length="1027" mass="107573">MTYQRSYFGVSSKSPARNTLSLLISIAILANAGVSNVHAATNEWLGTISSEWSDPNNWSLAILPDSNINALVESGNLILDTTGASWNLAMGVSSGSDASITVNNGNQWTLGKPLSGSSANGFKQHIGELGKATLTIKDGGKLFYAANSTTILGDQAGSEGEVIVSGADSVWSSIYADASHSSNQTNIQIGNYGAGKISVLDGASVITPRGISMAQEVGSSGSILVSGTGSTMLLGNSSLGNTGWAGIFMIYGEADVTVEDGGDLTLYGGIFFGRGKNGAAQNLTIRGTGSTITSYGDISNVESGIIRIEDGAKLYTLHSAGTDFATQGQGIVGRGGGSNIGDAYAYVTGNNSLWHMDQDAIVGYLANGHLIISDGATVENARGRIALKAGYTGTVTVSDVGSIWNNSGNVTVGSVGNGALTVSNGGVVNVGNSLLIAEFVGSTGALNFGSAEHQAATATGTINANQISFGAGEGRVVFNHNDTHYQFDHLLSGTGTVVADNGLTQFSNHQTYAGQTEVHNGAILKAGIDNAFSANSIYDISSGGILDLAGYQQTIGTTTNAGLIKFHTAVVTSAQANNLLTIDGDLHSNDGEIIFNTVLGDDNSATDKLVVNGNTSGTAWVSVLNAGGSGAAALNGIQLVQVNGNSDGEFVKNGRIVAGAFDYSLVRGAGANISNWYLTNTISTDTEPDPDSEVARVPGPSIMIERPEASSYSANLAAANNMFVTRLHDRLGETQYIDALTGEQKVTSMWLRNEGGHNRSRDARDQLGTQSNRYVLQLGGDIAQWSHNDLDRLHLGVMGGYGTSKSKTESRISGYSARASVDGYSLGVYGTWYANEADKSGLYVDSWAQYSWFNNSVDGQYLHTEEYKSKGVTASIESGYTFNVGENTAKNATYFIQPKAQVTWMGVKADDHQEANGTRVSGVGEGNIQTRLGVKAFMNGFHESDKGKDRVFQPFVEANWLHNTKDFGTQMDGITVKQAGARNIGELKAGVEGQINKQLNIWGNVGQQIGGKGYSDTAVMLGVKYNF</sequence>
<reference evidence="3 4" key="1">
    <citation type="submission" date="2018-06" db="EMBL/GenBank/DDBJ databases">
        <authorList>
            <consortium name="Pathogen Informatics"/>
            <person name="Doyle S."/>
        </authorList>
    </citation>
    <scope>NUCLEOTIDE SEQUENCE [LARGE SCALE GENOMIC DNA]</scope>
    <source>
        <strain evidence="3 4">NCTC11470</strain>
    </source>
</reference>
<dbReference type="Proteomes" id="UP000254835">
    <property type="component" value="Unassembled WGS sequence"/>
</dbReference>
<dbReference type="Pfam" id="PF03797">
    <property type="entry name" value="Autotransporter"/>
    <property type="match status" value="1"/>
</dbReference>
<dbReference type="InterPro" id="IPR036709">
    <property type="entry name" value="Autotransporte_beta_dom_sf"/>
</dbReference>
<dbReference type="NCBIfam" id="TIGR01414">
    <property type="entry name" value="autotrans_barl"/>
    <property type="match status" value="1"/>
</dbReference>
<dbReference type="Pfam" id="PF18883">
    <property type="entry name" value="AC_1"/>
    <property type="match status" value="1"/>
</dbReference>
<dbReference type="SUPFAM" id="SSF103515">
    <property type="entry name" value="Autotransporter"/>
    <property type="match status" value="1"/>
</dbReference>
<dbReference type="SMART" id="SM00869">
    <property type="entry name" value="Autotransporter"/>
    <property type="match status" value="1"/>
</dbReference>
<dbReference type="PANTHER" id="PTHR12338">
    <property type="entry name" value="AUTOTRANSPORTER"/>
    <property type="match status" value="1"/>
</dbReference>
<dbReference type="SUPFAM" id="SSF51126">
    <property type="entry name" value="Pectin lyase-like"/>
    <property type="match status" value="1"/>
</dbReference>
<dbReference type="Gene3D" id="2.160.20.20">
    <property type="match status" value="1"/>
</dbReference>
<dbReference type="InterPro" id="IPR012332">
    <property type="entry name" value="Autotransporter_pectin_lyase_C"/>
</dbReference>
<feature type="signal peptide" evidence="1">
    <location>
        <begin position="1"/>
        <end position="39"/>
    </location>
</feature>
<gene>
    <name evidence="3" type="primary">yapH_9</name>
    <name evidence="3" type="ORF">NCTC11470_04393</name>
</gene>
<dbReference type="InterPro" id="IPR030895">
    <property type="entry name" value="T5SS_PEPC_rpt"/>
</dbReference>
<name>A0A380Q0I4_YERFR</name>
<protein>
    <submittedName>
        <fullName evidence="3">Autotransporter protein</fullName>
    </submittedName>
</protein>
<feature type="domain" description="Autotransporter" evidence="2">
    <location>
        <begin position="742"/>
        <end position="1027"/>
    </location>
</feature>
<dbReference type="PANTHER" id="PTHR12338:SF5">
    <property type="entry name" value="ANTIGEN 43-RELATED"/>
    <property type="match status" value="1"/>
</dbReference>
<dbReference type="OrthoDB" id="6462569at2"/>
<dbReference type="Gene3D" id="2.40.128.130">
    <property type="entry name" value="Autotransporter beta-domain"/>
    <property type="match status" value="1"/>
</dbReference>
<keyword evidence="1" id="KW-0732">Signal</keyword>
<accession>A0A380Q0I4</accession>
<evidence type="ECO:0000259" key="2">
    <source>
        <dbReference type="PROSITE" id="PS51208"/>
    </source>
</evidence>
<evidence type="ECO:0000313" key="3">
    <source>
        <dbReference type="EMBL" id="SUP79263.1"/>
    </source>
</evidence>
<dbReference type="InterPro" id="IPR006315">
    <property type="entry name" value="OM_autotransptr_brl_dom"/>
</dbReference>
<dbReference type="NCBIfam" id="TIGR04393">
    <property type="entry name" value="rpt_T5SS_PEPC"/>
    <property type="match status" value="3"/>
</dbReference>
<dbReference type="GO" id="GO:0019867">
    <property type="term" value="C:outer membrane"/>
    <property type="evidence" value="ECO:0007669"/>
    <property type="project" value="InterPro"/>
</dbReference>
<dbReference type="GeneID" id="57903640"/>
<feature type="chain" id="PRO_5016863346" evidence="1">
    <location>
        <begin position="40"/>
        <end position="1027"/>
    </location>
</feature>
<dbReference type="PROSITE" id="PS51208">
    <property type="entry name" value="AUTOTRANSPORTER"/>
    <property type="match status" value="1"/>
</dbReference>
<dbReference type="EMBL" id="UHJA01000001">
    <property type="protein sequence ID" value="SUP79263.1"/>
    <property type="molecule type" value="Genomic_DNA"/>
</dbReference>
<dbReference type="InterPro" id="IPR043990">
    <property type="entry name" value="AC_1"/>
</dbReference>
<dbReference type="CDD" id="cd01344">
    <property type="entry name" value="PL2_Passenger_AT"/>
    <property type="match status" value="1"/>
</dbReference>
<evidence type="ECO:0000313" key="4">
    <source>
        <dbReference type="Proteomes" id="UP000254835"/>
    </source>
</evidence>
<dbReference type="InterPro" id="IPR011050">
    <property type="entry name" value="Pectin_lyase_fold/virulence"/>
</dbReference>
<dbReference type="AlphaFoldDB" id="A0A380Q0I4"/>
<dbReference type="RefSeq" id="WP_004710305.1">
    <property type="nucleotide sequence ID" value="NZ_CP023964.1"/>
</dbReference>